<feature type="domain" description="C2H2-type" evidence="11">
    <location>
        <begin position="314"/>
        <end position="344"/>
    </location>
</feature>
<dbReference type="PANTHER" id="PTHR46179:SF13">
    <property type="entry name" value="C2H2-TYPE DOMAIN-CONTAINING PROTEIN"/>
    <property type="match status" value="1"/>
</dbReference>
<dbReference type="FunFam" id="3.30.160.60:FF:001102">
    <property type="entry name" value="Transcription factor IIIA"/>
    <property type="match status" value="1"/>
</dbReference>
<dbReference type="InterPro" id="IPR051061">
    <property type="entry name" value="Zinc_finger_trans_reg"/>
</dbReference>
<sequence length="506" mass="57450">MATVSLATVVDSNTILGKRKFHSKPDALILHLSSSPEPGPVLSDVQHRPPILVNGVLVPHTKRRYKCTHNGCDKSYFKPSRLTEHERSHTGLRPFICERCNKSYLRDTHLQAHSRSHLPVSDRPLACSREGCVKRFWTAQHLRIHEEWHNGSKLLHCVKEGCEETFAKNHQLRTHLSSAHAAPGAKPYPCNHEGCMKSFATNQHLRTHMKIHDDKRYTCVHSTCLPSGSQLPTYFPTWTTLQHHIRTAHPPTCTRASCDGRSFSSQKSLRAHQKLHEQRDLESELDFEMGLDKDEAGGQHPRKRRRGGEIGRDWTCNVEGCGKDFKSKRALATHTKVTHLGRRDYACSYGNCQRVFGYKHLLRRHLAKAHDRHASENRSLSDGDNSDNPSNSVNTEPFDKVELPAHLKIDVITGSAYAKRTLANIASLKALQCPYPHLQGLGIITQQNEPNIGEHIPRETERNCEYAFSRAYDLRRHLQTTHGLFIDKESVNDWVQDQKSTGPNPK</sequence>
<feature type="compositionally biased region" description="Low complexity" evidence="10">
    <location>
        <begin position="382"/>
        <end position="392"/>
    </location>
</feature>
<evidence type="ECO:0000256" key="4">
    <source>
        <dbReference type="ARBA" id="ARBA00022771"/>
    </source>
</evidence>
<evidence type="ECO:0000256" key="9">
    <source>
        <dbReference type="PROSITE-ProRule" id="PRU00042"/>
    </source>
</evidence>
<dbReference type="GO" id="GO:0000981">
    <property type="term" value="F:DNA-binding transcription factor activity, RNA polymerase II-specific"/>
    <property type="evidence" value="ECO:0007669"/>
    <property type="project" value="UniProtKB-ARBA"/>
</dbReference>
<dbReference type="PROSITE" id="PS00028">
    <property type="entry name" value="ZINC_FINGER_C2H2_1"/>
    <property type="match status" value="6"/>
</dbReference>
<accession>A0A9P5Y1X7</accession>
<dbReference type="GO" id="GO:0005634">
    <property type="term" value="C:nucleus"/>
    <property type="evidence" value="ECO:0007669"/>
    <property type="project" value="UniProtKB-SubCell"/>
</dbReference>
<evidence type="ECO:0000313" key="12">
    <source>
        <dbReference type="EMBL" id="KAF9460752.1"/>
    </source>
</evidence>
<dbReference type="Proteomes" id="UP000807353">
    <property type="component" value="Unassembled WGS sequence"/>
</dbReference>
<evidence type="ECO:0000256" key="3">
    <source>
        <dbReference type="ARBA" id="ARBA00022737"/>
    </source>
</evidence>
<dbReference type="FunFam" id="3.30.160.60:FF:000446">
    <property type="entry name" value="Zinc finger protein"/>
    <property type="match status" value="1"/>
</dbReference>
<dbReference type="PANTHER" id="PTHR46179">
    <property type="entry name" value="ZINC FINGER PROTEIN"/>
    <property type="match status" value="1"/>
</dbReference>
<evidence type="ECO:0000313" key="13">
    <source>
        <dbReference type="Proteomes" id="UP000807353"/>
    </source>
</evidence>
<feature type="domain" description="C2H2-type" evidence="11">
    <location>
        <begin position="65"/>
        <end position="94"/>
    </location>
</feature>
<gene>
    <name evidence="12" type="ORF">BDZ94DRAFT_1222680</name>
</gene>
<dbReference type="Pfam" id="PF00096">
    <property type="entry name" value="zf-C2H2"/>
    <property type="match status" value="2"/>
</dbReference>
<keyword evidence="4 9" id="KW-0863">Zinc-finger</keyword>
<dbReference type="EMBL" id="MU150294">
    <property type="protein sequence ID" value="KAF9460752.1"/>
    <property type="molecule type" value="Genomic_DNA"/>
</dbReference>
<keyword evidence="8" id="KW-0539">Nucleus</keyword>
<feature type="domain" description="C2H2-type" evidence="11">
    <location>
        <begin position="95"/>
        <end position="117"/>
    </location>
</feature>
<evidence type="ECO:0000256" key="5">
    <source>
        <dbReference type="ARBA" id="ARBA00022833"/>
    </source>
</evidence>
<evidence type="ECO:0000256" key="8">
    <source>
        <dbReference type="ARBA" id="ARBA00023242"/>
    </source>
</evidence>
<keyword evidence="6" id="KW-0805">Transcription regulation</keyword>
<reference evidence="12" key="1">
    <citation type="submission" date="2020-11" db="EMBL/GenBank/DDBJ databases">
        <authorList>
            <consortium name="DOE Joint Genome Institute"/>
            <person name="Ahrendt S."/>
            <person name="Riley R."/>
            <person name="Andreopoulos W."/>
            <person name="Labutti K."/>
            <person name="Pangilinan J."/>
            <person name="Ruiz-Duenas F.J."/>
            <person name="Barrasa J.M."/>
            <person name="Sanchez-Garcia M."/>
            <person name="Camarero S."/>
            <person name="Miyauchi S."/>
            <person name="Serrano A."/>
            <person name="Linde D."/>
            <person name="Babiker R."/>
            <person name="Drula E."/>
            <person name="Ayuso-Fernandez I."/>
            <person name="Pacheco R."/>
            <person name="Padilla G."/>
            <person name="Ferreira P."/>
            <person name="Barriuso J."/>
            <person name="Kellner H."/>
            <person name="Castanera R."/>
            <person name="Alfaro M."/>
            <person name="Ramirez L."/>
            <person name="Pisabarro A.G."/>
            <person name="Kuo A."/>
            <person name="Tritt A."/>
            <person name="Lipzen A."/>
            <person name="He G."/>
            <person name="Yan M."/>
            <person name="Ng V."/>
            <person name="Cullen D."/>
            <person name="Martin F."/>
            <person name="Rosso M.-N."/>
            <person name="Henrissat B."/>
            <person name="Hibbett D."/>
            <person name="Martinez A.T."/>
            <person name="Grigoriev I.V."/>
        </authorList>
    </citation>
    <scope>NUCLEOTIDE SEQUENCE</scope>
    <source>
        <strain evidence="12">CBS 247.69</strain>
    </source>
</reference>
<feature type="compositionally biased region" description="Basic and acidic residues" evidence="10">
    <location>
        <begin position="370"/>
        <end position="381"/>
    </location>
</feature>
<evidence type="ECO:0000256" key="6">
    <source>
        <dbReference type="ARBA" id="ARBA00023015"/>
    </source>
</evidence>
<dbReference type="SUPFAM" id="SSF57667">
    <property type="entry name" value="beta-beta-alpha zinc fingers"/>
    <property type="match status" value="4"/>
</dbReference>
<evidence type="ECO:0000259" key="11">
    <source>
        <dbReference type="PROSITE" id="PS50157"/>
    </source>
</evidence>
<dbReference type="AlphaFoldDB" id="A0A9P5Y1X7"/>
<evidence type="ECO:0000256" key="1">
    <source>
        <dbReference type="ARBA" id="ARBA00004123"/>
    </source>
</evidence>
<keyword evidence="5" id="KW-0862">Zinc</keyword>
<organism evidence="12 13">
    <name type="scientific">Collybia nuda</name>
    <dbReference type="NCBI Taxonomy" id="64659"/>
    <lineage>
        <taxon>Eukaryota</taxon>
        <taxon>Fungi</taxon>
        <taxon>Dikarya</taxon>
        <taxon>Basidiomycota</taxon>
        <taxon>Agaricomycotina</taxon>
        <taxon>Agaricomycetes</taxon>
        <taxon>Agaricomycetidae</taxon>
        <taxon>Agaricales</taxon>
        <taxon>Tricholomatineae</taxon>
        <taxon>Clitocybaceae</taxon>
        <taxon>Collybia</taxon>
    </lineage>
</organism>
<name>A0A9P5Y1X7_9AGAR</name>
<keyword evidence="2" id="KW-0479">Metal-binding</keyword>
<dbReference type="InterPro" id="IPR013087">
    <property type="entry name" value="Znf_C2H2_type"/>
</dbReference>
<dbReference type="PROSITE" id="PS50157">
    <property type="entry name" value="ZINC_FINGER_C2H2_2"/>
    <property type="match status" value="6"/>
</dbReference>
<proteinExistence type="predicted"/>
<dbReference type="Gene3D" id="3.30.160.60">
    <property type="entry name" value="Classic Zinc Finger"/>
    <property type="match status" value="6"/>
</dbReference>
<dbReference type="InterPro" id="IPR036236">
    <property type="entry name" value="Znf_C2H2_sf"/>
</dbReference>
<protein>
    <recommendedName>
        <fullName evidence="11">C2H2-type domain-containing protein</fullName>
    </recommendedName>
</protein>
<comment type="subcellular location">
    <subcellularLocation>
        <location evidence="1">Nucleus</location>
    </subcellularLocation>
</comment>
<dbReference type="GO" id="GO:0008270">
    <property type="term" value="F:zinc ion binding"/>
    <property type="evidence" value="ECO:0007669"/>
    <property type="project" value="UniProtKB-KW"/>
</dbReference>
<dbReference type="SMART" id="SM00355">
    <property type="entry name" value="ZnF_C2H2"/>
    <property type="match status" value="10"/>
</dbReference>
<keyword evidence="7" id="KW-0804">Transcription</keyword>
<dbReference type="OrthoDB" id="427030at2759"/>
<dbReference type="FunFam" id="3.30.160.60:FF:000072">
    <property type="entry name" value="zinc finger protein 143 isoform X1"/>
    <property type="match status" value="1"/>
</dbReference>
<comment type="caution">
    <text evidence="12">The sequence shown here is derived from an EMBL/GenBank/DDBJ whole genome shotgun (WGS) entry which is preliminary data.</text>
</comment>
<feature type="domain" description="C2H2-type" evidence="11">
    <location>
        <begin position="345"/>
        <end position="378"/>
    </location>
</feature>
<keyword evidence="3" id="KW-0677">Repeat</keyword>
<evidence type="ECO:0000256" key="7">
    <source>
        <dbReference type="ARBA" id="ARBA00023163"/>
    </source>
</evidence>
<feature type="domain" description="C2H2-type" evidence="11">
    <location>
        <begin position="125"/>
        <end position="154"/>
    </location>
</feature>
<dbReference type="GO" id="GO:0000978">
    <property type="term" value="F:RNA polymerase II cis-regulatory region sequence-specific DNA binding"/>
    <property type="evidence" value="ECO:0007669"/>
    <property type="project" value="UniProtKB-ARBA"/>
</dbReference>
<feature type="domain" description="C2H2-type" evidence="11">
    <location>
        <begin position="188"/>
        <end position="217"/>
    </location>
</feature>
<evidence type="ECO:0000256" key="10">
    <source>
        <dbReference type="SAM" id="MobiDB-lite"/>
    </source>
</evidence>
<feature type="region of interest" description="Disordered" evidence="10">
    <location>
        <begin position="370"/>
        <end position="399"/>
    </location>
</feature>
<keyword evidence="13" id="KW-1185">Reference proteome</keyword>
<evidence type="ECO:0000256" key="2">
    <source>
        <dbReference type="ARBA" id="ARBA00022723"/>
    </source>
</evidence>